<proteinExistence type="predicted"/>
<name>A4U493_9PROT</name>
<dbReference type="AlphaFoldDB" id="A4U493"/>
<evidence type="ECO:0000313" key="2">
    <source>
        <dbReference type="EMBL" id="CAM77700.1"/>
    </source>
</evidence>
<feature type="signal peptide" evidence="1">
    <location>
        <begin position="1"/>
        <end position="21"/>
    </location>
</feature>
<dbReference type="RefSeq" id="WP_024079510.1">
    <property type="nucleotide sequence ID" value="NZ_CP027527.1"/>
</dbReference>
<protein>
    <submittedName>
        <fullName evidence="2">Secreted protein</fullName>
    </submittedName>
</protein>
<sequence>MKIVLAAAAVALLAACSPYEAALESRITPRPQAPVTKADAAALTPYDTAAYFKGK</sequence>
<organism evidence="2">
    <name type="scientific">Magnetospirillum gryphiswaldense</name>
    <dbReference type="NCBI Taxonomy" id="55518"/>
    <lineage>
        <taxon>Bacteria</taxon>
        <taxon>Pseudomonadati</taxon>
        <taxon>Pseudomonadota</taxon>
        <taxon>Alphaproteobacteria</taxon>
        <taxon>Rhodospirillales</taxon>
        <taxon>Rhodospirillaceae</taxon>
        <taxon>Magnetospirillum</taxon>
    </lineage>
</organism>
<accession>A4U493</accession>
<reference evidence="2" key="1">
    <citation type="journal article" date="2007" name="J. Bacteriol.">
        <title>Comparative genome analysis of four magnetotactic bacteria reveals a complex set of group-specific genes implicated in magnetosome biomineralization and function.</title>
        <authorList>
            <person name="Richter M."/>
            <person name="Kube M."/>
            <person name="Bazylinski D.A."/>
            <person name="Lombardot T."/>
            <person name="Gloeckner F.O."/>
            <person name="Reinhardt R."/>
            <person name="Schueler D."/>
        </authorList>
    </citation>
    <scope>NUCLEOTIDE SEQUENCE</scope>
    <source>
        <strain evidence="2">MSR-1</strain>
    </source>
</reference>
<gene>
    <name evidence="2" type="ORF">MGR_2646</name>
</gene>
<evidence type="ECO:0000256" key="1">
    <source>
        <dbReference type="SAM" id="SignalP"/>
    </source>
</evidence>
<keyword evidence="1" id="KW-0732">Signal</keyword>
<dbReference type="PROSITE" id="PS51257">
    <property type="entry name" value="PROKAR_LIPOPROTEIN"/>
    <property type="match status" value="1"/>
</dbReference>
<feature type="chain" id="PRO_5002674403" evidence="1">
    <location>
        <begin position="22"/>
        <end position="55"/>
    </location>
</feature>
<dbReference type="EMBL" id="CU459003">
    <property type="protein sequence ID" value="CAM77700.1"/>
    <property type="molecule type" value="Genomic_DNA"/>
</dbReference>